<dbReference type="Pfam" id="PF00882">
    <property type="entry name" value="Zn_dep_PLPC"/>
    <property type="match status" value="1"/>
</dbReference>
<evidence type="ECO:0000259" key="2">
    <source>
        <dbReference type="Pfam" id="PF14229"/>
    </source>
</evidence>
<proteinExistence type="predicted"/>
<dbReference type="SUPFAM" id="SSF48537">
    <property type="entry name" value="Phospholipase C/P1 nuclease"/>
    <property type="match status" value="1"/>
</dbReference>
<dbReference type="InterPro" id="IPR008947">
    <property type="entry name" value="PLipase_C/P1_nuclease_dom_sf"/>
</dbReference>
<evidence type="ECO:0000259" key="1">
    <source>
        <dbReference type="Pfam" id="PF00882"/>
    </source>
</evidence>
<name>A0ABP9VJI1_9BACT</name>
<evidence type="ECO:0000313" key="4">
    <source>
        <dbReference type="Proteomes" id="UP001416858"/>
    </source>
</evidence>
<dbReference type="RefSeq" id="WP_345682410.1">
    <property type="nucleotide sequence ID" value="NZ_BAABRO010000001.1"/>
</dbReference>
<evidence type="ECO:0000313" key="3">
    <source>
        <dbReference type="EMBL" id="GAA5505369.1"/>
    </source>
</evidence>
<protein>
    <recommendedName>
        <fullName evidence="5">DUF4332 domain-containing protein</fullName>
    </recommendedName>
</protein>
<keyword evidence="4" id="KW-1185">Reference proteome</keyword>
<gene>
    <name evidence="3" type="ORF">Rcae01_00813</name>
</gene>
<accession>A0ABP9VJI1</accession>
<evidence type="ECO:0008006" key="5">
    <source>
        <dbReference type="Google" id="ProtNLM"/>
    </source>
</evidence>
<feature type="domain" description="DUF4332" evidence="2">
    <location>
        <begin position="352"/>
        <end position="473"/>
    </location>
</feature>
<feature type="domain" description="Phospholipase C/D" evidence="1">
    <location>
        <begin position="16"/>
        <end position="178"/>
    </location>
</feature>
<reference evidence="3 4" key="1">
    <citation type="submission" date="2024-02" db="EMBL/GenBank/DDBJ databases">
        <title>Rhodopirellula caenicola NBRC 110016.</title>
        <authorList>
            <person name="Ichikawa N."/>
            <person name="Katano-Makiyama Y."/>
            <person name="Hidaka K."/>
        </authorList>
    </citation>
    <scope>NUCLEOTIDE SEQUENCE [LARGE SCALE GENOMIC DNA]</scope>
    <source>
        <strain evidence="3 4">NBRC 110016</strain>
    </source>
</reference>
<dbReference type="EMBL" id="BAABRO010000001">
    <property type="protein sequence ID" value="GAA5505369.1"/>
    <property type="molecule type" value="Genomic_DNA"/>
</dbReference>
<comment type="caution">
    <text evidence="3">The sequence shown here is derived from an EMBL/GenBank/DDBJ whole genome shotgun (WGS) entry which is preliminary data.</text>
</comment>
<dbReference type="Gene3D" id="1.10.150.20">
    <property type="entry name" value="5' to 3' exonuclease, C-terminal subdomain"/>
    <property type="match status" value="1"/>
</dbReference>
<organism evidence="3 4">
    <name type="scientific">Novipirellula caenicola</name>
    <dbReference type="NCBI Taxonomy" id="1536901"/>
    <lineage>
        <taxon>Bacteria</taxon>
        <taxon>Pseudomonadati</taxon>
        <taxon>Planctomycetota</taxon>
        <taxon>Planctomycetia</taxon>
        <taxon>Pirellulales</taxon>
        <taxon>Pirellulaceae</taxon>
        <taxon>Novipirellula</taxon>
    </lineage>
</organism>
<sequence>MSLLLTILRAAHCRSTHHYFALDAIPMLKTPSGMLLGNLLLQHYNAYLTGAKDPDTKFRDFKNHVLHVGDNHWGGAPKACEKWLAIAIEQLQNQQYKDAAYSLGVLSHYFTDPIMPLHTGSSEREGVVHRPMEWSVCQAYEEIYSQIRNGEVRVDFQLARHEDWISEAVTTAATQSHHHYHRIIEIYDLERGVKRPPEGLNAESRDILVTMFGIAITGWARILERVAQSCQTPLPKASLNLATVISAIQIPSRWVVRKVASVQEQQAVQAVFAEFERTGTVKANLPEEVRSVRAERPMVNNTIGSTNAIDSANVIVPAREVTPIRETPPAAEPVSVTVDAPASYAQDLVDAPSIGPKTAKRFAAIGITTIGQFLASDAAQMAVQLDTRWITAELIEDWQAQATLVTHIPSLCGYKSQLLVAVGCRTPAQLADRAADELCDEITNYCQTKAGQRILRSSTPPEQADVSRWIDDAGVYRESRAA</sequence>
<dbReference type="InterPro" id="IPR025567">
    <property type="entry name" value="DUF4332"/>
</dbReference>
<dbReference type="CDD" id="cd10981">
    <property type="entry name" value="ZnPC_S1P1"/>
    <property type="match status" value="1"/>
</dbReference>
<dbReference type="Pfam" id="PF14229">
    <property type="entry name" value="DUF4332"/>
    <property type="match status" value="1"/>
</dbReference>
<dbReference type="InterPro" id="IPR029002">
    <property type="entry name" value="PLPC/GPLD1"/>
</dbReference>
<dbReference type="Gene3D" id="1.10.575.10">
    <property type="entry name" value="P1 Nuclease"/>
    <property type="match status" value="1"/>
</dbReference>
<dbReference type="Proteomes" id="UP001416858">
    <property type="component" value="Unassembled WGS sequence"/>
</dbReference>